<organism evidence="9 10">
    <name type="scientific">Thauera phenolivorans</name>
    <dbReference type="NCBI Taxonomy" id="1792543"/>
    <lineage>
        <taxon>Bacteria</taxon>
        <taxon>Pseudomonadati</taxon>
        <taxon>Pseudomonadota</taxon>
        <taxon>Betaproteobacteria</taxon>
        <taxon>Rhodocyclales</taxon>
        <taxon>Zoogloeaceae</taxon>
        <taxon>Thauera</taxon>
    </lineage>
</organism>
<keyword evidence="4" id="KW-0249">Electron transport</keyword>
<evidence type="ECO:0000256" key="7">
    <source>
        <dbReference type="SAM" id="Phobius"/>
    </source>
</evidence>
<accession>A0A7X7R804</accession>
<reference evidence="9 10" key="1">
    <citation type="journal article" date="2020" name="Biotechnol. Biofuels">
        <title>New insights from the biogas microbiome by comprehensive genome-resolved metagenomics of nearly 1600 species originating from multiple anaerobic digesters.</title>
        <authorList>
            <person name="Campanaro S."/>
            <person name="Treu L."/>
            <person name="Rodriguez-R L.M."/>
            <person name="Kovalovszki A."/>
            <person name="Ziels R.M."/>
            <person name="Maus I."/>
            <person name="Zhu X."/>
            <person name="Kougias P.G."/>
            <person name="Basile A."/>
            <person name="Luo G."/>
            <person name="Schluter A."/>
            <person name="Konstantinidis K.T."/>
            <person name="Angelidaki I."/>
        </authorList>
    </citation>
    <scope>NUCLEOTIDE SEQUENCE [LARGE SCALE GENOMIC DNA]</scope>
    <source>
        <strain evidence="9">AS06rmzACSIP_256</strain>
    </source>
</reference>
<dbReference type="GO" id="GO:0005886">
    <property type="term" value="C:plasma membrane"/>
    <property type="evidence" value="ECO:0007669"/>
    <property type="project" value="TreeGrafter"/>
</dbReference>
<feature type="domain" description="4Fe-4S ferredoxin-type" evidence="8">
    <location>
        <begin position="113"/>
        <end position="157"/>
    </location>
</feature>
<sequence length="354" mass="39504">MAAPGAIRFSARAKTMAEAGVVCDTGATRRIIPIARAENVAPRGLQRRRRLFQAGFFLLFVLAPVFDLFRYDLHADHAWLLGMEWRLGLDDFLVGRIGAGEAAANIGLRLFLPLLGGAALFLWAAWKWGRLYCGWLCPHFSVVETINRLLVRAIGKPSVWEKKSLPPWKPDGTPARVDARWWFGVVPAAVGFAFLWAVVLLTYLLPPAEVYGNLFAGELTRNQAVFIGAATVVLSLEFLFARHLFCRYVCAVGLFQSLSWMSNRDAMVVGFARQRGRDCTDCLPDRQAACDAVCPMRLTPRNIKRHMFTCTQCAQCIDACAETQRDNPQGPLLRWASDEAARQNEAGFSAIRRQ</sequence>
<dbReference type="InterPro" id="IPR051684">
    <property type="entry name" value="Electron_Trans/Redox"/>
</dbReference>
<keyword evidence="7" id="KW-0472">Membrane</keyword>
<keyword evidence="7" id="KW-0812">Transmembrane</keyword>
<evidence type="ECO:0000259" key="8">
    <source>
        <dbReference type="Pfam" id="PF12801"/>
    </source>
</evidence>
<keyword evidence="6" id="KW-0411">Iron-sulfur</keyword>
<dbReference type="InterPro" id="IPR017896">
    <property type="entry name" value="4Fe4S_Fe-S-bd"/>
</dbReference>
<dbReference type="AlphaFoldDB" id="A0A7X7R804"/>
<keyword evidence="3" id="KW-0479">Metal-binding</keyword>
<evidence type="ECO:0000256" key="3">
    <source>
        <dbReference type="ARBA" id="ARBA00022723"/>
    </source>
</evidence>
<feature type="transmembrane region" description="Helical" evidence="7">
    <location>
        <begin position="224"/>
        <end position="241"/>
    </location>
</feature>
<keyword evidence="1" id="KW-0813">Transport</keyword>
<evidence type="ECO:0000256" key="5">
    <source>
        <dbReference type="ARBA" id="ARBA00023004"/>
    </source>
</evidence>
<dbReference type="PANTHER" id="PTHR30176:SF3">
    <property type="entry name" value="FERREDOXIN-TYPE PROTEIN NAPH"/>
    <property type="match status" value="1"/>
</dbReference>
<feature type="domain" description="4Fe-4S ferredoxin-type" evidence="8">
    <location>
        <begin position="224"/>
        <end position="258"/>
    </location>
</feature>
<dbReference type="GO" id="GO:0046872">
    <property type="term" value="F:metal ion binding"/>
    <property type="evidence" value="ECO:0007669"/>
    <property type="project" value="UniProtKB-KW"/>
</dbReference>
<keyword evidence="2" id="KW-0004">4Fe-4S</keyword>
<evidence type="ECO:0000256" key="2">
    <source>
        <dbReference type="ARBA" id="ARBA00022485"/>
    </source>
</evidence>
<feature type="transmembrane region" description="Helical" evidence="7">
    <location>
        <begin position="51"/>
        <end position="71"/>
    </location>
</feature>
<dbReference type="SUPFAM" id="SSF54862">
    <property type="entry name" value="4Fe-4S ferredoxins"/>
    <property type="match status" value="1"/>
</dbReference>
<dbReference type="EMBL" id="JAAYYV010000179">
    <property type="protein sequence ID" value="NLF54074.1"/>
    <property type="molecule type" value="Genomic_DNA"/>
</dbReference>
<dbReference type="Proteomes" id="UP000536534">
    <property type="component" value="Unassembled WGS sequence"/>
</dbReference>
<keyword evidence="7" id="KW-1133">Transmembrane helix</keyword>
<evidence type="ECO:0000256" key="4">
    <source>
        <dbReference type="ARBA" id="ARBA00022982"/>
    </source>
</evidence>
<evidence type="ECO:0000313" key="10">
    <source>
        <dbReference type="Proteomes" id="UP000536534"/>
    </source>
</evidence>
<dbReference type="Pfam" id="PF12801">
    <property type="entry name" value="Fer4_5"/>
    <property type="match status" value="2"/>
</dbReference>
<gene>
    <name evidence="9" type="ORF">GX576_06710</name>
</gene>
<evidence type="ECO:0000256" key="1">
    <source>
        <dbReference type="ARBA" id="ARBA00022448"/>
    </source>
</evidence>
<evidence type="ECO:0000313" key="9">
    <source>
        <dbReference type="EMBL" id="NLF54074.1"/>
    </source>
</evidence>
<comment type="caution">
    <text evidence="9">The sequence shown here is derived from an EMBL/GenBank/DDBJ whole genome shotgun (WGS) entry which is preliminary data.</text>
</comment>
<name>A0A7X7R804_9RHOO</name>
<feature type="transmembrane region" description="Helical" evidence="7">
    <location>
        <begin position="181"/>
        <end position="204"/>
    </location>
</feature>
<feature type="transmembrane region" description="Helical" evidence="7">
    <location>
        <begin position="106"/>
        <end position="126"/>
    </location>
</feature>
<keyword evidence="5" id="KW-0408">Iron</keyword>
<dbReference type="GO" id="GO:0051539">
    <property type="term" value="F:4 iron, 4 sulfur cluster binding"/>
    <property type="evidence" value="ECO:0007669"/>
    <property type="project" value="UniProtKB-KW"/>
</dbReference>
<dbReference type="PANTHER" id="PTHR30176">
    <property type="entry name" value="FERREDOXIN-TYPE PROTEIN NAPH"/>
    <property type="match status" value="1"/>
</dbReference>
<evidence type="ECO:0000256" key="6">
    <source>
        <dbReference type="ARBA" id="ARBA00023014"/>
    </source>
</evidence>
<proteinExistence type="predicted"/>
<protein>
    <submittedName>
        <fullName evidence="9">4Fe-4S binding protein</fullName>
    </submittedName>
</protein>